<dbReference type="InterPro" id="IPR008271">
    <property type="entry name" value="Ser/Thr_kinase_AS"/>
</dbReference>
<dbReference type="GO" id="GO:0004674">
    <property type="term" value="F:protein serine/threonine kinase activity"/>
    <property type="evidence" value="ECO:0007669"/>
    <property type="project" value="UniProtKB-KW"/>
</dbReference>
<sequence length="753" mass="82762">MTNTPLGQTSASTLPLTDRFEIIKEVGDGSFGSVALAKVRSAGTNVGKRGSMVAIKTMKKTFDSFAPCEELREVIFLRQLPMHPHLVPALDIFLDPFSKKLHIAMEYMDGNLYQLMKAREGKLLELSVVKSILYQILSGLEHIHANGFFHRDIKPENILVSTTSHNLIEGGFRRYSSMMTPPSTPMAYSVKIADFGLAREISAKMPYTSYVSTRWYRAPEVLLRAGQYNAPVDIWAMGAMAVEVATLKPLFPGGNEVDQIWRICEVMGCPGQWVGRNGRPLGGGEWREGTRLSERLGFSLPRMTPIPMESILPTPTWPASLAHFVTWCLMWDPKNRPTSRQCMDHEFFRDAVDPLMPRAVTPSRMNSKRSGELTVKITRDTVVDLQPTLEKKNSWFRKSFIGRAEGVLSPPPTNNPEKDVKRAEKRSTWHAPKPQQGLSPSGAPIMILPSIKPVSPLSDTVSVQAAKGVSTEKEKVVKKIGRQLSVASAKSQKDSGYNDALQQTVDKLNGNVPGAMISPSIHKESFFSHLRKRARRLSGRAGGFPQSPNDDDLEGNAGCVPWGGAKESSSTRSSMLMDTSTDSGNIDRAIRDVEGALDDVSPSTTAPSMRRNISFPPTPNASRGGEATVSSASQGQVFPRTRRSCRNTRQRYETPDEHDELADEVLAAAKGYGSRQTSNSYDVPQRHNSQRNGMGCYATPSPQASKFFSVKGIEIHGTQPQDNLQQPTPPSEGDSGWGLTGYTTTIISGGGRR</sequence>
<evidence type="ECO:0000313" key="7">
    <source>
        <dbReference type="EMBL" id="TGZ81283.1"/>
    </source>
</evidence>
<dbReference type="PROSITE" id="PS00108">
    <property type="entry name" value="PROTEIN_KINASE_ST"/>
    <property type="match status" value="1"/>
</dbReference>
<evidence type="ECO:0000259" key="6">
    <source>
        <dbReference type="PROSITE" id="PS50011"/>
    </source>
</evidence>
<feature type="region of interest" description="Disordered" evidence="5">
    <location>
        <begin position="598"/>
        <end position="660"/>
    </location>
</feature>
<feature type="compositionally biased region" description="Polar residues" evidence="5">
    <location>
        <begin position="567"/>
        <end position="583"/>
    </location>
</feature>
<dbReference type="Gene3D" id="1.10.510.10">
    <property type="entry name" value="Transferase(Phosphotransferase) domain 1"/>
    <property type="match status" value="1"/>
</dbReference>
<evidence type="ECO:0000256" key="4">
    <source>
        <dbReference type="PROSITE-ProRule" id="PRU10141"/>
    </source>
</evidence>
<accession>A0A4S2MXF9</accession>
<dbReference type="InParanoid" id="A0A4S2MXF9"/>
<evidence type="ECO:0000256" key="5">
    <source>
        <dbReference type="SAM" id="MobiDB-lite"/>
    </source>
</evidence>
<evidence type="ECO:0000256" key="3">
    <source>
        <dbReference type="ARBA" id="ARBA00022840"/>
    </source>
</evidence>
<keyword evidence="7" id="KW-0418">Kinase</keyword>
<dbReference type="PROSITE" id="PS50011">
    <property type="entry name" value="PROTEIN_KINASE_DOM"/>
    <property type="match status" value="1"/>
</dbReference>
<dbReference type="InterPro" id="IPR000719">
    <property type="entry name" value="Prot_kinase_dom"/>
</dbReference>
<dbReference type="SMART" id="SM00220">
    <property type="entry name" value="S_TKc"/>
    <property type="match status" value="1"/>
</dbReference>
<dbReference type="Proteomes" id="UP000298138">
    <property type="component" value="Unassembled WGS sequence"/>
</dbReference>
<evidence type="ECO:0000313" key="8">
    <source>
        <dbReference type="Proteomes" id="UP000298138"/>
    </source>
</evidence>
<keyword evidence="2 4" id="KW-0547">Nucleotide-binding</keyword>
<gene>
    <name evidence="7" type="ORF">EX30DRAFT_272033</name>
</gene>
<protein>
    <submittedName>
        <fullName evidence="7">Kinase-like protein</fullName>
    </submittedName>
</protein>
<feature type="compositionally biased region" description="Basic and acidic residues" evidence="5">
    <location>
        <begin position="416"/>
        <end position="427"/>
    </location>
</feature>
<feature type="binding site" evidence="4">
    <location>
        <position position="56"/>
    </location>
    <ligand>
        <name>ATP</name>
        <dbReference type="ChEBI" id="CHEBI:30616"/>
    </ligand>
</feature>
<name>A0A4S2MXF9_9PEZI</name>
<dbReference type="InterPro" id="IPR011009">
    <property type="entry name" value="Kinase-like_dom_sf"/>
</dbReference>
<evidence type="ECO:0000256" key="2">
    <source>
        <dbReference type="ARBA" id="ARBA00022741"/>
    </source>
</evidence>
<dbReference type="PANTHER" id="PTHR24055">
    <property type="entry name" value="MITOGEN-ACTIVATED PROTEIN KINASE"/>
    <property type="match status" value="1"/>
</dbReference>
<dbReference type="SUPFAM" id="SSF56112">
    <property type="entry name" value="Protein kinase-like (PK-like)"/>
    <property type="match status" value="1"/>
</dbReference>
<proteinExistence type="predicted"/>
<dbReference type="FunFam" id="1.10.510.10:FF:000314">
    <property type="entry name" value="Serine threonine-protein kinase mak"/>
    <property type="match status" value="1"/>
</dbReference>
<dbReference type="PROSITE" id="PS00107">
    <property type="entry name" value="PROTEIN_KINASE_ATP"/>
    <property type="match status" value="1"/>
</dbReference>
<keyword evidence="3 4" id="KW-0067">ATP-binding</keyword>
<dbReference type="AlphaFoldDB" id="A0A4S2MXF9"/>
<feature type="compositionally biased region" description="Polar residues" evidence="5">
    <location>
        <begin position="674"/>
        <end position="692"/>
    </location>
</feature>
<dbReference type="FunFam" id="3.30.200.20:FF:000233">
    <property type="entry name" value="Meiosis induction protein kinase"/>
    <property type="match status" value="1"/>
</dbReference>
<feature type="region of interest" description="Disordered" evidence="5">
    <location>
        <begin position="405"/>
        <end position="442"/>
    </location>
</feature>
<dbReference type="OrthoDB" id="2158884at2759"/>
<feature type="compositionally biased region" description="Basic residues" evidence="5">
    <location>
        <begin position="640"/>
        <end position="649"/>
    </location>
</feature>
<feature type="region of interest" description="Disordered" evidence="5">
    <location>
        <begin position="539"/>
        <end position="583"/>
    </location>
</feature>
<keyword evidence="7" id="KW-0808">Transferase</keyword>
<dbReference type="Gene3D" id="3.30.200.20">
    <property type="entry name" value="Phosphorylase Kinase, domain 1"/>
    <property type="match status" value="1"/>
</dbReference>
<feature type="domain" description="Protein kinase" evidence="6">
    <location>
        <begin position="20"/>
        <end position="348"/>
    </location>
</feature>
<organism evidence="7 8">
    <name type="scientific">Ascodesmis nigricans</name>
    <dbReference type="NCBI Taxonomy" id="341454"/>
    <lineage>
        <taxon>Eukaryota</taxon>
        <taxon>Fungi</taxon>
        <taxon>Dikarya</taxon>
        <taxon>Ascomycota</taxon>
        <taxon>Pezizomycotina</taxon>
        <taxon>Pezizomycetes</taxon>
        <taxon>Pezizales</taxon>
        <taxon>Ascodesmidaceae</taxon>
        <taxon>Ascodesmis</taxon>
    </lineage>
</organism>
<dbReference type="CDD" id="cd07830">
    <property type="entry name" value="STKc_MAK_like"/>
    <property type="match status" value="1"/>
</dbReference>
<keyword evidence="8" id="KW-1185">Reference proteome</keyword>
<dbReference type="EMBL" id="ML220120">
    <property type="protein sequence ID" value="TGZ81283.1"/>
    <property type="molecule type" value="Genomic_DNA"/>
</dbReference>
<dbReference type="Pfam" id="PF00069">
    <property type="entry name" value="Pkinase"/>
    <property type="match status" value="1"/>
</dbReference>
<reference evidence="7 8" key="1">
    <citation type="submission" date="2019-04" db="EMBL/GenBank/DDBJ databases">
        <title>Comparative genomics and transcriptomics to analyze fruiting body development in filamentous ascomycetes.</title>
        <authorList>
            <consortium name="DOE Joint Genome Institute"/>
            <person name="Lutkenhaus R."/>
            <person name="Traeger S."/>
            <person name="Breuer J."/>
            <person name="Kuo A."/>
            <person name="Lipzen A."/>
            <person name="Pangilinan J."/>
            <person name="Dilworth D."/>
            <person name="Sandor L."/>
            <person name="Poggeler S."/>
            <person name="Barry K."/>
            <person name="Grigoriev I.V."/>
            <person name="Nowrousian M."/>
        </authorList>
    </citation>
    <scope>NUCLEOTIDE SEQUENCE [LARGE SCALE GENOMIC DNA]</scope>
    <source>
        <strain evidence="7 8">CBS 389.68</strain>
    </source>
</reference>
<dbReference type="STRING" id="341454.A0A4S2MXF9"/>
<dbReference type="InterPro" id="IPR050117">
    <property type="entry name" value="MAPK"/>
</dbReference>
<dbReference type="InterPro" id="IPR017441">
    <property type="entry name" value="Protein_kinase_ATP_BS"/>
</dbReference>
<dbReference type="GO" id="GO:0005524">
    <property type="term" value="F:ATP binding"/>
    <property type="evidence" value="ECO:0007669"/>
    <property type="project" value="UniProtKB-UniRule"/>
</dbReference>
<evidence type="ECO:0000256" key="1">
    <source>
        <dbReference type="ARBA" id="ARBA00022527"/>
    </source>
</evidence>
<feature type="region of interest" description="Disordered" evidence="5">
    <location>
        <begin position="714"/>
        <end position="753"/>
    </location>
</feature>
<feature type="region of interest" description="Disordered" evidence="5">
    <location>
        <begin position="672"/>
        <end position="700"/>
    </location>
</feature>
<keyword evidence="1" id="KW-0723">Serine/threonine-protein kinase</keyword>